<evidence type="ECO:0000313" key="1">
    <source>
        <dbReference type="EMBL" id="AWB50555.1"/>
    </source>
</evidence>
<dbReference type="InterPro" id="IPR027417">
    <property type="entry name" value="P-loop_NTPase"/>
</dbReference>
<keyword evidence="1" id="KW-0614">Plasmid</keyword>
<keyword evidence="2" id="KW-1185">Reference proteome</keyword>
<organism evidence="1 2">
    <name type="scientific">Paragemmobacter aquarius</name>
    <dbReference type="NCBI Taxonomy" id="2169400"/>
    <lineage>
        <taxon>Bacteria</taxon>
        <taxon>Pseudomonadati</taxon>
        <taxon>Pseudomonadota</taxon>
        <taxon>Alphaproteobacteria</taxon>
        <taxon>Rhodobacterales</taxon>
        <taxon>Paracoccaceae</taxon>
        <taxon>Paragemmobacter</taxon>
    </lineage>
</organism>
<gene>
    <name evidence="1" type="ORF">HYN69_18275</name>
</gene>
<dbReference type="Pfam" id="PF13469">
    <property type="entry name" value="Sulfotransfer_3"/>
    <property type="match status" value="1"/>
</dbReference>
<name>A0A2S0URX3_9RHOB</name>
<protein>
    <recommendedName>
        <fullName evidence="3">Sulfotransferase family protein</fullName>
    </recommendedName>
</protein>
<dbReference type="Proteomes" id="UP000244496">
    <property type="component" value="Plasmid unnamed1"/>
</dbReference>
<evidence type="ECO:0008006" key="3">
    <source>
        <dbReference type="Google" id="ProtNLM"/>
    </source>
</evidence>
<dbReference type="KEGG" id="geh:HYN69_18275"/>
<proteinExistence type="predicted"/>
<evidence type="ECO:0000313" key="2">
    <source>
        <dbReference type="Proteomes" id="UP000244496"/>
    </source>
</evidence>
<accession>A0A2S0URX3</accession>
<dbReference type="AlphaFoldDB" id="A0A2S0URX3"/>
<reference evidence="1 2" key="1">
    <citation type="submission" date="2018-04" db="EMBL/GenBank/DDBJ databases">
        <title>Genome sequencing of Gemmobacter.</title>
        <authorList>
            <person name="Yi H."/>
            <person name="Baek M.-G."/>
        </authorList>
    </citation>
    <scope>NUCLEOTIDE SEQUENCE [LARGE SCALE GENOMIC DNA]</scope>
    <source>
        <strain evidence="1 2">HYN0069</strain>
        <plasmid evidence="2">Plasmid unnamed1</plasmid>
    </source>
</reference>
<geneLocation type="plasmid" evidence="1">
    <name>unnamed1</name>
</geneLocation>
<dbReference type="Gene3D" id="3.40.50.300">
    <property type="entry name" value="P-loop containing nucleotide triphosphate hydrolases"/>
    <property type="match status" value="1"/>
</dbReference>
<sequence>MTQMPVFVVACSGRCGSTLLSEMLERHPQVLSLSEFLVPLVLSGVRHAEQPLTAQQFCAALQTHMPTTSALLKAGITVSEFRYPFQRQGARHRRDSGLPFPVNCALSHLTDDPDGAFDVLLRRVLATNGTCVRDHLTCTFQTLAEMFGGSIVVERSGGSLLFTAQIRALLPQASFILLTRSGTETALSMSRHAYFRHIALRSVLTAELGYDPYTSPQRGGVSALPPDLARQLPEHFTKAGFEALDLPLDLFGAIWAHHTERGLAALPARFHHLSYESLCAGPHATLRAVAEHIGAAPDPHWLAAAAPLVSPPQCKPESLPPDELAYLGAACEPGVAALARKGIV</sequence>
<dbReference type="EMBL" id="CP028919">
    <property type="protein sequence ID" value="AWB50555.1"/>
    <property type="molecule type" value="Genomic_DNA"/>
</dbReference>
<dbReference type="SUPFAM" id="SSF52540">
    <property type="entry name" value="P-loop containing nucleoside triphosphate hydrolases"/>
    <property type="match status" value="1"/>
</dbReference>